<reference evidence="2 3" key="1">
    <citation type="submission" date="2020-07" db="EMBL/GenBank/DDBJ databases">
        <title>Complete genome sequence analysis of Acidithiobacillus ferrivorans XJFY6S-08 reveals extreme environmental adaptation to alpine acid mine drainage.</title>
        <authorList>
            <person name="Yan L."/>
            <person name="Ni Y."/>
        </authorList>
    </citation>
    <scope>NUCLEOTIDE SEQUENCE [LARGE SCALE GENOMIC DNA]</scope>
    <source>
        <strain evidence="2 3">XJFY6S-08</strain>
    </source>
</reference>
<dbReference type="PANTHER" id="PTHR13832">
    <property type="entry name" value="PROTEIN PHOSPHATASE 2C"/>
    <property type="match status" value="1"/>
</dbReference>
<sequence>MTLRYASTGRLVTGKVRKHNEDAILIRDDVGLWVVADGMGGHSAGDYASGLLVDRLGQVQRNGNIFDFIEAIEDAVVQVNTDLLCTAAERGVDVIGTTLVLLVHSADFMLCGWVGDSRGYCCEQGCLSLITEDHVHGGIKQDITQFGGGSSVQPAPGAGVLTRAIGAEHDLFIDWVVAGCRPGMRFLLCSDGINKEMSDDEIEVEFKRLQEPEVLADRLIEIGMERRGRDNMAAIVVQLY</sequence>
<dbReference type="SMART" id="SM00331">
    <property type="entry name" value="PP2C_SIG"/>
    <property type="match status" value="1"/>
</dbReference>
<dbReference type="Proteomes" id="UP000595420">
    <property type="component" value="Chromosome"/>
</dbReference>
<feature type="domain" description="PPM-type phosphatase" evidence="1">
    <location>
        <begin position="4"/>
        <end position="239"/>
    </location>
</feature>
<evidence type="ECO:0000259" key="1">
    <source>
        <dbReference type="PROSITE" id="PS51746"/>
    </source>
</evidence>
<dbReference type="Gene3D" id="3.60.40.10">
    <property type="entry name" value="PPM-type phosphatase domain"/>
    <property type="match status" value="1"/>
</dbReference>
<proteinExistence type="predicted"/>
<dbReference type="CDD" id="cd00143">
    <property type="entry name" value="PP2Cc"/>
    <property type="match status" value="1"/>
</dbReference>
<evidence type="ECO:0000313" key="2">
    <source>
        <dbReference type="EMBL" id="QQD73654.1"/>
    </source>
</evidence>
<dbReference type="EMBL" id="CP059488">
    <property type="protein sequence ID" value="QQD73654.1"/>
    <property type="molecule type" value="Genomic_DNA"/>
</dbReference>
<name>A0A7T4WFH5_9PROT</name>
<dbReference type="InterPro" id="IPR015655">
    <property type="entry name" value="PP2C"/>
</dbReference>
<accession>A0A7T4WFH5</accession>
<gene>
    <name evidence="2" type="ORF">H2515_05215</name>
</gene>
<dbReference type="AlphaFoldDB" id="A0A7T4WFH5"/>
<dbReference type="PANTHER" id="PTHR13832:SF827">
    <property type="entry name" value="PROTEIN PHOSPHATASE 1L"/>
    <property type="match status" value="1"/>
</dbReference>
<evidence type="ECO:0000313" key="3">
    <source>
        <dbReference type="Proteomes" id="UP000595420"/>
    </source>
</evidence>
<protein>
    <submittedName>
        <fullName evidence="2">Serine/threonine-protein phosphatase</fullName>
    </submittedName>
</protein>
<dbReference type="SUPFAM" id="SSF81606">
    <property type="entry name" value="PP2C-like"/>
    <property type="match status" value="1"/>
</dbReference>
<organism evidence="2 3">
    <name type="scientific">Acidithiobacillus ferrivorans</name>
    <dbReference type="NCBI Taxonomy" id="160808"/>
    <lineage>
        <taxon>Bacteria</taxon>
        <taxon>Pseudomonadati</taxon>
        <taxon>Pseudomonadota</taxon>
        <taxon>Acidithiobacillia</taxon>
        <taxon>Acidithiobacillales</taxon>
        <taxon>Acidithiobacillaceae</taxon>
        <taxon>Acidithiobacillus</taxon>
    </lineage>
</organism>
<dbReference type="SMART" id="SM00332">
    <property type="entry name" value="PP2Cc"/>
    <property type="match status" value="1"/>
</dbReference>
<dbReference type="InterPro" id="IPR001932">
    <property type="entry name" value="PPM-type_phosphatase-like_dom"/>
</dbReference>
<dbReference type="GO" id="GO:0004722">
    <property type="term" value="F:protein serine/threonine phosphatase activity"/>
    <property type="evidence" value="ECO:0007669"/>
    <property type="project" value="InterPro"/>
</dbReference>
<dbReference type="RefSeq" id="WP_198661093.1">
    <property type="nucleotide sequence ID" value="NZ_CP059488.1"/>
</dbReference>
<dbReference type="PROSITE" id="PS51746">
    <property type="entry name" value="PPM_2"/>
    <property type="match status" value="1"/>
</dbReference>
<dbReference type="Pfam" id="PF13672">
    <property type="entry name" value="PP2C_2"/>
    <property type="match status" value="1"/>
</dbReference>
<dbReference type="InterPro" id="IPR036457">
    <property type="entry name" value="PPM-type-like_dom_sf"/>
</dbReference>